<accession>A0A0E3YSU3</accession>
<reference evidence="1 2" key="1">
    <citation type="submission" date="2016-08" db="EMBL/GenBank/DDBJ databases">
        <title>Evolution of the type three secretion system and type three effector repertoires in Xanthomonas.</title>
        <authorList>
            <person name="Merda D."/>
            <person name="Briand M."/>
            <person name="Bosis E."/>
            <person name="Rousseau C."/>
            <person name="Portier P."/>
            <person name="Jacques M.-A."/>
            <person name="Fischer-Le Saux M."/>
        </authorList>
    </citation>
    <scope>NUCLEOTIDE SEQUENCE [LARGE SCALE GENOMIC DNA]</scope>
    <source>
        <strain evidence="1 2">CFBP 7645</strain>
    </source>
</reference>
<evidence type="ECO:0000313" key="2">
    <source>
        <dbReference type="Proteomes" id="UP000239204"/>
    </source>
</evidence>
<dbReference type="Proteomes" id="UP000239204">
    <property type="component" value="Unassembled WGS sequence"/>
</dbReference>
<proteinExistence type="predicted"/>
<accession>A0A2S7A8U7</accession>
<gene>
    <name evidence="1" type="ORF">XarjCFBP7645_20890</name>
</gene>
<dbReference type="EMBL" id="MIGY01000004">
    <property type="protein sequence ID" value="PPU05150.1"/>
    <property type="molecule type" value="Genomic_DNA"/>
</dbReference>
<organism evidence="1 2">
    <name type="scientific">Xanthomonas arboricola</name>
    <dbReference type="NCBI Taxonomy" id="56448"/>
    <lineage>
        <taxon>Bacteria</taxon>
        <taxon>Pseudomonadati</taxon>
        <taxon>Pseudomonadota</taxon>
        <taxon>Gammaproteobacteria</taxon>
        <taxon>Lysobacterales</taxon>
        <taxon>Lysobacteraceae</taxon>
        <taxon>Xanthomonas</taxon>
    </lineage>
</organism>
<sequence length="74" mass="7887">MNKKMRPSLGGLINPYSKIGLILLAVAALVFLRGLIKAPSPSDEIRQLVVIGLAVMGVILCTLGFLTVKQPDGR</sequence>
<evidence type="ECO:0000313" key="1">
    <source>
        <dbReference type="EMBL" id="PPU05150.1"/>
    </source>
</evidence>
<comment type="caution">
    <text evidence="1">The sequence shown here is derived from an EMBL/GenBank/DDBJ whole genome shotgun (WGS) entry which is preliminary data.</text>
</comment>
<protein>
    <submittedName>
        <fullName evidence="1">Uncharacterized protein</fullName>
    </submittedName>
</protein>
<name>A0A2S7A8U7_9XANT</name>
<dbReference type="AlphaFoldDB" id="A0A2S7A8U7"/>
<dbReference type="RefSeq" id="WP_046345278.1">
    <property type="nucleotide sequence ID" value="NZ_CP011256.1"/>
</dbReference>